<keyword evidence="12" id="KW-1185">Reference proteome</keyword>
<dbReference type="OrthoDB" id="9814637at2"/>
<dbReference type="EMBL" id="LNZC01000031">
    <property type="protein sequence ID" value="KTD75952.1"/>
    <property type="molecule type" value="Genomic_DNA"/>
</dbReference>
<dbReference type="PANTHER" id="PTHR30026">
    <property type="entry name" value="OUTER MEMBRANE PROTEIN TOLC"/>
    <property type="match status" value="1"/>
</dbReference>
<dbReference type="InterPro" id="IPR003423">
    <property type="entry name" value="OMP_efflux"/>
</dbReference>
<dbReference type="AlphaFoldDB" id="A0A0W1A424"/>
<dbReference type="GO" id="GO:0015562">
    <property type="term" value="F:efflux transmembrane transporter activity"/>
    <property type="evidence" value="ECO:0007669"/>
    <property type="project" value="InterPro"/>
</dbReference>
<dbReference type="SUPFAM" id="SSF110997">
    <property type="entry name" value="Sporulation related repeat"/>
    <property type="match status" value="1"/>
</dbReference>
<keyword evidence="9" id="KW-0732">Signal</keyword>
<evidence type="ECO:0000256" key="6">
    <source>
        <dbReference type="ARBA" id="ARBA00023136"/>
    </source>
</evidence>
<dbReference type="InterPro" id="IPR007730">
    <property type="entry name" value="SPOR-like_dom"/>
</dbReference>
<dbReference type="GO" id="GO:0042834">
    <property type="term" value="F:peptidoglycan binding"/>
    <property type="evidence" value="ECO:0007669"/>
    <property type="project" value="InterPro"/>
</dbReference>
<dbReference type="InterPro" id="IPR051906">
    <property type="entry name" value="TolC-like"/>
</dbReference>
<evidence type="ECO:0000256" key="7">
    <source>
        <dbReference type="ARBA" id="ARBA00023237"/>
    </source>
</evidence>
<dbReference type="PANTHER" id="PTHR30026:SF22">
    <property type="entry name" value="OUTER MEMBRANE EFFLUX PROTEIN"/>
    <property type="match status" value="1"/>
</dbReference>
<dbReference type="SUPFAM" id="SSF56954">
    <property type="entry name" value="Outer membrane efflux proteins (OEP)"/>
    <property type="match status" value="1"/>
</dbReference>
<comment type="caution">
    <text evidence="11">The sequence shown here is derived from an EMBL/GenBank/DDBJ whole genome shotgun (WGS) entry which is preliminary data.</text>
</comment>
<reference evidence="11 12" key="1">
    <citation type="submission" date="2015-11" db="EMBL/GenBank/DDBJ databases">
        <title>Genomic analysis of 38 Legionella species identifies large and diverse effector repertoires.</title>
        <authorList>
            <person name="Burstein D."/>
            <person name="Amaro F."/>
            <person name="Zusman T."/>
            <person name="Lifshitz Z."/>
            <person name="Cohen O."/>
            <person name="Gilbert J.A."/>
            <person name="Pupko T."/>
            <person name="Shuman H.A."/>
            <person name="Segal G."/>
        </authorList>
    </citation>
    <scope>NUCLEOTIDE SEQUENCE [LARGE SCALE GENOMIC DNA]</scope>
    <source>
        <strain evidence="11 12">ATCC 49508</strain>
    </source>
</reference>
<evidence type="ECO:0000256" key="2">
    <source>
        <dbReference type="ARBA" id="ARBA00007613"/>
    </source>
</evidence>
<evidence type="ECO:0000313" key="12">
    <source>
        <dbReference type="Proteomes" id="UP000054662"/>
    </source>
</evidence>
<keyword evidence="4" id="KW-1134">Transmembrane beta strand</keyword>
<keyword evidence="3" id="KW-0813">Transport</keyword>
<dbReference type="Gene3D" id="3.30.70.1070">
    <property type="entry name" value="Sporulation related repeat"/>
    <property type="match status" value="1"/>
</dbReference>
<dbReference type="Pfam" id="PF05036">
    <property type="entry name" value="SPOR"/>
    <property type="match status" value="1"/>
</dbReference>
<dbReference type="NCBIfam" id="TIGR01844">
    <property type="entry name" value="type_I_sec_TolC"/>
    <property type="match status" value="1"/>
</dbReference>
<dbReference type="STRING" id="45076.Lwor_2518"/>
<evidence type="ECO:0000256" key="1">
    <source>
        <dbReference type="ARBA" id="ARBA00004442"/>
    </source>
</evidence>
<keyword evidence="5" id="KW-0812">Transmembrane</keyword>
<evidence type="ECO:0000256" key="3">
    <source>
        <dbReference type="ARBA" id="ARBA00022448"/>
    </source>
</evidence>
<protein>
    <submittedName>
        <fullName evidence="11">Agglutination protein</fullName>
    </submittedName>
</protein>
<evidence type="ECO:0000256" key="4">
    <source>
        <dbReference type="ARBA" id="ARBA00022452"/>
    </source>
</evidence>
<keyword evidence="6" id="KW-0472">Membrane</keyword>
<dbReference type="InterPro" id="IPR036680">
    <property type="entry name" value="SPOR-like_sf"/>
</dbReference>
<evidence type="ECO:0000256" key="9">
    <source>
        <dbReference type="SAM" id="SignalP"/>
    </source>
</evidence>
<dbReference type="InterPro" id="IPR010130">
    <property type="entry name" value="T1SS_OMP_TolC"/>
</dbReference>
<dbReference type="Gene3D" id="1.20.1600.10">
    <property type="entry name" value="Outer membrane efflux proteins (OEP)"/>
    <property type="match status" value="1"/>
</dbReference>
<keyword evidence="7" id="KW-0998">Cell outer membrane</keyword>
<evidence type="ECO:0000313" key="11">
    <source>
        <dbReference type="EMBL" id="KTD75952.1"/>
    </source>
</evidence>
<dbReference type="Proteomes" id="UP000054662">
    <property type="component" value="Unassembled WGS sequence"/>
</dbReference>
<evidence type="ECO:0000259" key="10">
    <source>
        <dbReference type="PROSITE" id="PS51724"/>
    </source>
</evidence>
<organism evidence="11 12">
    <name type="scientific">Legionella worsleiensis</name>
    <dbReference type="NCBI Taxonomy" id="45076"/>
    <lineage>
        <taxon>Bacteria</taxon>
        <taxon>Pseudomonadati</taxon>
        <taxon>Pseudomonadota</taxon>
        <taxon>Gammaproteobacteria</taxon>
        <taxon>Legionellales</taxon>
        <taxon>Legionellaceae</taxon>
        <taxon>Legionella</taxon>
    </lineage>
</organism>
<evidence type="ECO:0000256" key="8">
    <source>
        <dbReference type="SAM" id="Coils"/>
    </source>
</evidence>
<name>A0A0W1A424_9GAMM</name>
<comment type="similarity">
    <text evidence="2">Belongs to the outer membrane factor (OMF) (TC 1.B.17) family.</text>
</comment>
<gene>
    <name evidence="11" type="ORF">Lwor_2518</name>
</gene>
<accession>A0A0W1A424</accession>
<feature type="chain" id="PRO_5006919360" evidence="9">
    <location>
        <begin position="20"/>
        <end position="575"/>
    </location>
</feature>
<comment type="subcellular location">
    <subcellularLocation>
        <location evidence="1">Cell outer membrane</location>
    </subcellularLocation>
</comment>
<feature type="domain" description="SPOR" evidence="10">
    <location>
        <begin position="493"/>
        <end position="568"/>
    </location>
</feature>
<dbReference type="PATRIC" id="fig|45076.6.peg.2766"/>
<feature type="signal peptide" evidence="9">
    <location>
        <begin position="1"/>
        <end position="19"/>
    </location>
</feature>
<feature type="coiled-coil region" evidence="8">
    <location>
        <begin position="181"/>
        <end position="208"/>
    </location>
</feature>
<dbReference type="PROSITE" id="PS51724">
    <property type="entry name" value="SPOR"/>
    <property type="match status" value="1"/>
</dbReference>
<evidence type="ECO:0000256" key="5">
    <source>
        <dbReference type="ARBA" id="ARBA00022692"/>
    </source>
</evidence>
<sequence length="575" mass="64116">MKHAILWFAILTTSSSVCADSLYDAVQHGMISNPDVLSNTAKGLSAKQGIDKAKGAYYPSIDVTGGFGRERSLNPTTAAIDDTNVAILDRTESAVELKQNLFSGGGIVNEVKRNQYLTQSQRWKTQGVAEDLALDITKAYLAVLMHERLYAYSINNLKAHKSVFKMIKERADAGISRVAEVDQAIARLALAESNKISAEANLQEVRINYAKLVGKWPERLAWPHIPTDKELPSTLAKALEKGLDNHPTLKSSYADIKQAKAQYEVARAAYYPKVDLVLSASKNRNLSGLIGPNNSDLAAIRMNYNAFRGGTDEANVRQTAYQVQEAYEIKNRSVLQLKEAIRLSWNAYTSTALRIKPLKTHVVASRKTRAAYQDEFKVGKRTLLDLLDSQNEYYQAEIELARGENDEMLSRFRILNGMGNLLSYLKLRLPVNVVNNDVFSSAQTHILLNKKMDEIPYPNDTDHPMLLAQPVKNMETTPINKAIIDKNTTYPQQVTPKLWYVSVGVFQLKSNAVALVNRLQGLGFSAFMTQCDNRLSVLVGPYEYRGHAGNGMERLKELAHVQGLLVTFKNRPPKV</sequence>
<dbReference type="GO" id="GO:0015288">
    <property type="term" value="F:porin activity"/>
    <property type="evidence" value="ECO:0007669"/>
    <property type="project" value="TreeGrafter"/>
</dbReference>
<proteinExistence type="inferred from homology"/>
<dbReference type="Pfam" id="PF02321">
    <property type="entry name" value="OEP"/>
    <property type="match status" value="2"/>
</dbReference>
<dbReference type="RefSeq" id="WP_058494262.1">
    <property type="nucleotide sequence ID" value="NZ_CBCRUR010000017.1"/>
</dbReference>
<dbReference type="GO" id="GO:1990281">
    <property type="term" value="C:efflux pump complex"/>
    <property type="evidence" value="ECO:0007669"/>
    <property type="project" value="TreeGrafter"/>
</dbReference>
<dbReference type="GO" id="GO:0009279">
    <property type="term" value="C:cell outer membrane"/>
    <property type="evidence" value="ECO:0007669"/>
    <property type="project" value="UniProtKB-SubCell"/>
</dbReference>
<keyword evidence="8" id="KW-0175">Coiled coil</keyword>